<evidence type="ECO:0000313" key="3">
    <source>
        <dbReference type="EMBL" id="CEO32393.1"/>
    </source>
</evidence>
<dbReference type="Pfam" id="PF04073">
    <property type="entry name" value="tRNA_edit"/>
    <property type="match status" value="1"/>
</dbReference>
<dbReference type="AlphaFoldDB" id="A0A9P1KZG4"/>
<sequence>MYNNIKNILKENNIKFEEYDHEPILSFEKAKEVKERLQYSGVESKSLFTKGKSGSYYIFVTIEGKKLDSKVVKKIVGENVSICPGEELIQITKCIPGCISPFGYEESISLIIDEDIFNHGKIIFSPGVAEKTFIVTSNGFKEILNIINNKTYKYIED</sequence>
<accession>A0A9P1KZG4</accession>
<dbReference type="CDD" id="cd04332">
    <property type="entry name" value="YbaK_like"/>
    <property type="match status" value="1"/>
</dbReference>
<dbReference type="InterPro" id="IPR036754">
    <property type="entry name" value="YbaK/aa-tRNA-synt-asso_dom_sf"/>
</dbReference>
<dbReference type="PANTHER" id="PTHR31423:SF3">
    <property type="entry name" value="PROLYL-TRNA SYNTHETASE ASSOCIATED DOMAIN-CONTAINING PROTEIN 1-RELATED"/>
    <property type="match status" value="1"/>
</dbReference>
<dbReference type="RefSeq" id="WP_055332292.1">
    <property type="nucleotide sequence ID" value="NZ_CDNP01000003.1"/>
</dbReference>
<organism evidence="3 4">
    <name type="scientific">Paraclostridium sordellii</name>
    <name type="common">Clostridium sordellii</name>
    <dbReference type="NCBI Taxonomy" id="1505"/>
    <lineage>
        <taxon>Bacteria</taxon>
        <taxon>Bacillati</taxon>
        <taxon>Bacillota</taxon>
        <taxon>Clostridia</taxon>
        <taxon>Peptostreptococcales</taxon>
        <taxon>Peptostreptococcaceae</taxon>
        <taxon>Paraclostridium</taxon>
    </lineage>
</organism>
<name>A0A9P1KZG4_PARSO</name>
<comment type="similarity">
    <text evidence="1">Belongs to the PRORSD1 family.</text>
</comment>
<comment type="caution">
    <text evidence="3">The sequence shown here is derived from an EMBL/GenBank/DDBJ whole genome shotgun (WGS) entry which is preliminary data.</text>
</comment>
<evidence type="ECO:0000313" key="4">
    <source>
        <dbReference type="Proteomes" id="UP000049685"/>
    </source>
</evidence>
<dbReference type="Proteomes" id="UP000049685">
    <property type="component" value="Unassembled WGS sequence"/>
</dbReference>
<dbReference type="Gene3D" id="3.90.960.10">
    <property type="entry name" value="YbaK/aminoacyl-tRNA synthetase-associated domain"/>
    <property type="match status" value="1"/>
</dbReference>
<feature type="domain" description="YbaK/aminoacyl-tRNA synthetase-associated" evidence="2">
    <location>
        <begin position="43"/>
        <end position="140"/>
    </location>
</feature>
<dbReference type="InterPro" id="IPR007214">
    <property type="entry name" value="YbaK/aa-tRNA-synth-assoc-dom"/>
</dbReference>
<dbReference type="EMBL" id="CDNY01000003">
    <property type="protein sequence ID" value="CEO32393.1"/>
    <property type="molecule type" value="Genomic_DNA"/>
</dbReference>
<dbReference type="InterPro" id="IPR040285">
    <property type="entry name" value="ProX/PRXD1"/>
</dbReference>
<gene>
    <name evidence="3" type="ORF">UMC4404_03731</name>
</gene>
<evidence type="ECO:0000256" key="1">
    <source>
        <dbReference type="ARBA" id="ARBA00010201"/>
    </source>
</evidence>
<protein>
    <submittedName>
        <fullName evidence="3">Nucleotide-binding protein</fullName>
    </submittedName>
</protein>
<reference evidence="4" key="1">
    <citation type="submission" date="2015-01" db="EMBL/GenBank/DDBJ databases">
        <authorList>
            <person name="Aslett A.Martin."/>
            <person name="De Silva Nishadi"/>
        </authorList>
    </citation>
    <scope>NUCLEOTIDE SEQUENCE [LARGE SCALE GENOMIC DNA]</scope>
    <source>
        <strain evidence="4">UMC4404</strain>
    </source>
</reference>
<dbReference type="SUPFAM" id="SSF55826">
    <property type="entry name" value="YbaK/ProRS associated domain"/>
    <property type="match status" value="1"/>
</dbReference>
<evidence type="ECO:0000259" key="2">
    <source>
        <dbReference type="Pfam" id="PF04073"/>
    </source>
</evidence>
<proteinExistence type="inferred from homology"/>
<dbReference type="PANTHER" id="PTHR31423">
    <property type="entry name" value="YBAK DOMAIN-CONTAINING PROTEIN"/>
    <property type="match status" value="1"/>
</dbReference>
<dbReference type="GO" id="GO:0002161">
    <property type="term" value="F:aminoacyl-tRNA deacylase activity"/>
    <property type="evidence" value="ECO:0007669"/>
    <property type="project" value="InterPro"/>
</dbReference>